<dbReference type="InterPro" id="IPR058610">
    <property type="entry name" value="WIT1_2_N"/>
</dbReference>
<evidence type="ECO:0000259" key="1">
    <source>
        <dbReference type="Pfam" id="PF26581"/>
    </source>
</evidence>
<feature type="domain" description="WIT1/2 N-terminal helical bundle" evidence="1">
    <location>
        <begin position="30"/>
        <end position="61"/>
    </location>
</feature>
<dbReference type="EMBL" id="KN661727">
    <property type="protein sequence ID" value="KHN14452.1"/>
    <property type="molecule type" value="Genomic_DNA"/>
</dbReference>
<reference evidence="2" key="1">
    <citation type="submission" date="2014-07" db="EMBL/GenBank/DDBJ databases">
        <title>Identification of a novel salt tolerance gene in wild soybean by whole-genome sequencing.</title>
        <authorList>
            <person name="Lam H.-M."/>
            <person name="Qi X."/>
            <person name="Li M.-W."/>
            <person name="Liu X."/>
            <person name="Xie M."/>
            <person name="Ni M."/>
            <person name="Xu X."/>
        </authorList>
    </citation>
    <scope>NUCLEOTIDE SEQUENCE [LARGE SCALE GENOMIC DNA]</scope>
    <source>
        <tissue evidence="2">Root</tissue>
    </source>
</reference>
<protein>
    <recommendedName>
        <fullName evidence="1">WIT1/2 N-terminal helical bundle domain-containing protein</fullName>
    </recommendedName>
</protein>
<dbReference type="Pfam" id="PF26581">
    <property type="entry name" value="WIT1_2_N"/>
    <property type="match status" value="1"/>
</dbReference>
<proteinExistence type="predicted"/>
<sequence length="69" mass="7436">MDTQSAEDTVDIDLGGVSSIGEAIGDLGDDMATVLTGLELNVACLPEKVANFSNFVMHLETFGNWRAWF</sequence>
<organism evidence="2">
    <name type="scientific">Glycine soja</name>
    <name type="common">Wild soybean</name>
    <dbReference type="NCBI Taxonomy" id="3848"/>
    <lineage>
        <taxon>Eukaryota</taxon>
        <taxon>Viridiplantae</taxon>
        <taxon>Streptophyta</taxon>
        <taxon>Embryophyta</taxon>
        <taxon>Tracheophyta</taxon>
        <taxon>Spermatophyta</taxon>
        <taxon>Magnoliopsida</taxon>
        <taxon>eudicotyledons</taxon>
        <taxon>Gunneridae</taxon>
        <taxon>Pentapetalae</taxon>
        <taxon>rosids</taxon>
        <taxon>fabids</taxon>
        <taxon>Fabales</taxon>
        <taxon>Fabaceae</taxon>
        <taxon>Papilionoideae</taxon>
        <taxon>50 kb inversion clade</taxon>
        <taxon>NPAAA clade</taxon>
        <taxon>indigoferoid/millettioid clade</taxon>
        <taxon>Phaseoleae</taxon>
        <taxon>Glycine</taxon>
        <taxon>Glycine subgen. Soja</taxon>
    </lineage>
</organism>
<accession>A0A0B2Q3Q3</accession>
<dbReference type="Proteomes" id="UP000053555">
    <property type="component" value="Unassembled WGS sequence"/>
</dbReference>
<name>A0A0B2Q3Q3_GLYSO</name>
<dbReference type="AlphaFoldDB" id="A0A0B2Q3Q3"/>
<evidence type="ECO:0000313" key="2">
    <source>
        <dbReference type="EMBL" id="KHN14452.1"/>
    </source>
</evidence>
<gene>
    <name evidence="2" type="ORF">glysoja_029714</name>
</gene>